<dbReference type="PROSITE" id="PS50958">
    <property type="entry name" value="SMB_2"/>
    <property type="match status" value="1"/>
</dbReference>
<evidence type="ECO:0000256" key="1">
    <source>
        <dbReference type="ARBA" id="ARBA00023157"/>
    </source>
</evidence>
<evidence type="ECO:0000259" key="3">
    <source>
        <dbReference type="PROSITE" id="PS50958"/>
    </source>
</evidence>
<dbReference type="PANTHER" id="PTHR45902">
    <property type="entry name" value="LATROPHILIN RECEPTOR-LIKE PROTEIN A"/>
    <property type="match status" value="1"/>
</dbReference>
<feature type="signal peptide" evidence="2">
    <location>
        <begin position="1"/>
        <end position="24"/>
    </location>
</feature>
<dbReference type="Proteomes" id="UP000807504">
    <property type="component" value="Unassembled WGS sequence"/>
</dbReference>
<dbReference type="AlphaFoldDB" id="A0A8T0EMC5"/>
<sequence length="349" mass="39684">MALCGPLKMKHLYFAVNLLLPVCAYVLDKNLDFRSNSLEVKEFQKCLQRNRCSQNASTVSEGLMCQCDSECMMYGDCCIDAVRSSSKKTQSTLCVNIDDNSNQGIQMVNSCPSNYAGAEEIRRLCLNDDFNDIAKSAPVTDFVNRQIYLNRYCATCNNVPLIFVKAWTVSACIVENSTLKNFSLTDLTYYPTEKKWGYELDGRFQQCKFIFEKPLSTPAIGRLCRLDYISSCPKIWTGDRKACESYISVVKDSNNILYKNLHCAICNGVILSDIKCPTRARRDFSPTLLYTLLDINKAFGANRIFHPIYKPPLPSCPDGQLYDRYFRKCRTPVCAWRGYSVRNGKCVKD</sequence>
<organism evidence="4 5">
    <name type="scientific">Argiope bruennichi</name>
    <name type="common">Wasp spider</name>
    <name type="synonym">Aranea bruennichi</name>
    <dbReference type="NCBI Taxonomy" id="94029"/>
    <lineage>
        <taxon>Eukaryota</taxon>
        <taxon>Metazoa</taxon>
        <taxon>Ecdysozoa</taxon>
        <taxon>Arthropoda</taxon>
        <taxon>Chelicerata</taxon>
        <taxon>Arachnida</taxon>
        <taxon>Araneae</taxon>
        <taxon>Araneomorphae</taxon>
        <taxon>Entelegynae</taxon>
        <taxon>Araneoidea</taxon>
        <taxon>Araneidae</taxon>
        <taxon>Argiope</taxon>
    </lineage>
</organism>
<keyword evidence="5" id="KW-1185">Reference proteome</keyword>
<reference evidence="4" key="2">
    <citation type="submission" date="2020-06" db="EMBL/GenBank/DDBJ databases">
        <authorList>
            <person name="Sheffer M."/>
        </authorList>
    </citation>
    <scope>NUCLEOTIDE SEQUENCE</scope>
</reference>
<dbReference type="EMBL" id="JABXBU010002072">
    <property type="protein sequence ID" value="KAF8777002.1"/>
    <property type="molecule type" value="Genomic_DNA"/>
</dbReference>
<name>A0A8T0EMC5_ARGBR</name>
<protein>
    <recommendedName>
        <fullName evidence="3">SMB domain-containing protein</fullName>
    </recommendedName>
</protein>
<comment type="caution">
    <text evidence="4">The sequence shown here is derived from an EMBL/GenBank/DDBJ whole genome shotgun (WGS) entry which is preliminary data.</text>
</comment>
<dbReference type="PANTHER" id="PTHR45902:SF1">
    <property type="entry name" value="LATROPHILIN RECEPTOR-LIKE PROTEIN A"/>
    <property type="match status" value="1"/>
</dbReference>
<accession>A0A8T0EMC5</accession>
<keyword evidence="2" id="KW-0732">Signal</keyword>
<reference evidence="4" key="1">
    <citation type="journal article" date="2020" name="bioRxiv">
        <title>Chromosome-level reference genome of the European wasp spider Argiope bruennichi: a resource for studies on range expansion and evolutionary adaptation.</title>
        <authorList>
            <person name="Sheffer M.M."/>
            <person name="Hoppe A."/>
            <person name="Krehenwinkel H."/>
            <person name="Uhl G."/>
            <person name="Kuss A.W."/>
            <person name="Jensen L."/>
            <person name="Jensen C."/>
            <person name="Gillespie R.G."/>
            <person name="Hoff K.J."/>
            <person name="Prost S."/>
        </authorList>
    </citation>
    <scope>NUCLEOTIDE SEQUENCE</scope>
</reference>
<dbReference type="Pfam" id="PF01033">
    <property type="entry name" value="Somatomedin_B"/>
    <property type="match status" value="1"/>
</dbReference>
<proteinExistence type="predicted"/>
<evidence type="ECO:0000313" key="5">
    <source>
        <dbReference type="Proteomes" id="UP000807504"/>
    </source>
</evidence>
<evidence type="ECO:0000313" key="4">
    <source>
        <dbReference type="EMBL" id="KAF8777002.1"/>
    </source>
</evidence>
<dbReference type="InterPro" id="IPR053231">
    <property type="entry name" value="GPCR_LN-TM7"/>
</dbReference>
<feature type="chain" id="PRO_5035790431" description="SMB domain-containing protein" evidence="2">
    <location>
        <begin position="25"/>
        <end position="349"/>
    </location>
</feature>
<dbReference type="InterPro" id="IPR001212">
    <property type="entry name" value="Somatomedin_B_dom"/>
</dbReference>
<evidence type="ECO:0000256" key="2">
    <source>
        <dbReference type="SAM" id="SignalP"/>
    </source>
</evidence>
<keyword evidence="1" id="KW-1015">Disulfide bond</keyword>
<dbReference type="Gene3D" id="4.10.410.20">
    <property type="match status" value="1"/>
</dbReference>
<feature type="domain" description="SMB" evidence="3">
    <location>
        <begin position="42"/>
        <end position="89"/>
    </location>
</feature>
<gene>
    <name evidence="4" type="ORF">HNY73_013932</name>
</gene>